<keyword evidence="3" id="KW-1185">Reference proteome</keyword>
<reference evidence="3" key="1">
    <citation type="submission" date="2016-06" db="EMBL/GenBank/DDBJ databases">
        <authorList>
            <person name="Varghese N."/>
            <person name="Submissions Spin"/>
        </authorList>
    </citation>
    <scope>NUCLEOTIDE SEQUENCE [LARGE SCALE GENOMIC DNA]</scope>
    <source>
        <strain evidence="3">DSM 44151</strain>
    </source>
</reference>
<keyword evidence="1" id="KW-0732">Signal</keyword>
<dbReference type="EMBL" id="FMIB01000002">
    <property type="protein sequence ID" value="SCL56147.1"/>
    <property type="molecule type" value="Genomic_DNA"/>
</dbReference>
<evidence type="ECO:0008006" key="4">
    <source>
        <dbReference type="Google" id="ProtNLM"/>
    </source>
</evidence>
<accession>A0A1C6UQ22</accession>
<dbReference type="Proteomes" id="UP000198605">
    <property type="component" value="Unassembled WGS sequence"/>
</dbReference>
<dbReference type="GeneID" id="43278801"/>
<dbReference type="RefSeq" id="WP_091311055.1">
    <property type="nucleotide sequence ID" value="NZ_FMIB01000002.1"/>
</dbReference>
<evidence type="ECO:0000313" key="3">
    <source>
        <dbReference type="Proteomes" id="UP000198605"/>
    </source>
</evidence>
<dbReference type="Gene3D" id="3.40.390.10">
    <property type="entry name" value="Collagenase (Catalytic Domain)"/>
    <property type="match status" value="1"/>
</dbReference>
<sequence length="251" mass="26758">MHKKLLAAAGAAALALLAFPSPAQANHSWGGYHWARTANPFSLKLGDNVSSQWDSALSGASADWSKSTVLDTTVVAGSTNPKNCRGVSGRVEVCNSTYGNNGWLGIASISITGGTHITQGTVKLNDTYFNTAQYNTPAWRNLVTCQEVGHTFGLDHQDENFNNANLGTCMDYTNDPSTNQHPNQHDYDQLVSIYSHVDSTSTVGSSPAAASVGNSPESWGALVSGSRADRHSTYVRHFADGTMVVTHVIWA</sequence>
<proteinExistence type="predicted"/>
<dbReference type="AlphaFoldDB" id="A0A1C6UQ22"/>
<dbReference type="SUPFAM" id="SSF55486">
    <property type="entry name" value="Metalloproteases ('zincins'), catalytic domain"/>
    <property type="match status" value="1"/>
</dbReference>
<dbReference type="STRING" id="47854.GA0070603_2149"/>
<protein>
    <recommendedName>
        <fullName evidence="4">Matrixin</fullName>
    </recommendedName>
</protein>
<evidence type="ECO:0000313" key="2">
    <source>
        <dbReference type="EMBL" id="SCL56147.1"/>
    </source>
</evidence>
<dbReference type="OrthoDB" id="7594344at2"/>
<feature type="chain" id="PRO_5008748050" description="Matrixin" evidence="1">
    <location>
        <begin position="26"/>
        <end position="251"/>
    </location>
</feature>
<evidence type="ECO:0000256" key="1">
    <source>
        <dbReference type="SAM" id="SignalP"/>
    </source>
</evidence>
<name>A0A1C6UQ22_9ACTN</name>
<gene>
    <name evidence="2" type="ORF">GA0070603_2149</name>
</gene>
<organism evidence="2 3">
    <name type="scientific">Micromonospora chersina</name>
    <dbReference type="NCBI Taxonomy" id="47854"/>
    <lineage>
        <taxon>Bacteria</taxon>
        <taxon>Bacillati</taxon>
        <taxon>Actinomycetota</taxon>
        <taxon>Actinomycetes</taxon>
        <taxon>Micromonosporales</taxon>
        <taxon>Micromonosporaceae</taxon>
        <taxon>Micromonospora</taxon>
    </lineage>
</organism>
<dbReference type="GO" id="GO:0008237">
    <property type="term" value="F:metallopeptidase activity"/>
    <property type="evidence" value="ECO:0007669"/>
    <property type="project" value="InterPro"/>
</dbReference>
<dbReference type="InterPro" id="IPR024079">
    <property type="entry name" value="MetalloPept_cat_dom_sf"/>
</dbReference>
<feature type="signal peptide" evidence="1">
    <location>
        <begin position="1"/>
        <end position="25"/>
    </location>
</feature>